<comment type="cofactor">
    <cofactor evidence="2">
        <name>Mg(2+)</name>
        <dbReference type="ChEBI" id="CHEBI:18420"/>
    </cofactor>
</comment>
<evidence type="ECO:0000256" key="1">
    <source>
        <dbReference type="ARBA" id="ARBA00000898"/>
    </source>
</evidence>
<evidence type="ECO:0000256" key="7">
    <source>
        <dbReference type="ARBA" id="ARBA00022723"/>
    </source>
</evidence>
<dbReference type="InterPro" id="IPR036412">
    <property type="entry name" value="HAD-like_sf"/>
</dbReference>
<evidence type="ECO:0000256" key="2">
    <source>
        <dbReference type="ARBA" id="ARBA00001946"/>
    </source>
</evidence>
<evidence type="ECO:0000256" key="6">
    <source>
        <dbReference type="ARBA" id="ARBA00020092"/>
    </source>
</evidence>
<dbReference type="GO" id="GO:0009103">
    <property type="term" value="P:lipopolysaccharide biosynthetic process"/>
    <property type="evidence" value="ECO:0007669"/>
    <property type="project" value="UniProtKB-KW"/>
</dbReference>
<keyword evidence="8" id="KW-0378">Hydrolase</keyword>
<dbReference type="EC" id="3.1.3.45" evidence="5"/>
<gene>
    <name evidence="12" type="ORF">METZ01_LOCUS119066</name>
</gene>
<evidence type="ECO:0000256" key="11">
    <source>
        <dbReference type="ARBA" id="ARBA00031051"/>
    </source>
</evidence>
<dbReference type="Pfam" id="PF08282">
    <property type="entry name" value="Hydrolase_3"/>
    <property type="match status" value="1"/>
</dbReference>
<dbReference type="CDD" id="cd01630">
    <property type="entry name" value="HAD_KDO-like"/>
    <property type="match status" value="1"/>
</dbReference>
<dbReference type="EMBL" id="UINC01015784">
    <property type="protein sequence ID" value="SVA66212.1"/>
    <property type="molecule type" value="Genomic_DNA"/>
</dbReference>
<dbReference type="FunFam" id="3.40.50.1000:FF:000029">
    <property type="entry name" value="3-deoxy-D-manno-octulosonate 8-phosphate phosphatase KdsC"/>
    <property type="match status" value="1"/>
</dbReference>
<dbReference type="InterPro" id="IPR010023">
    <property type="entry name" value="KdsC_fam"/>
</dbReference>
<keyword evidence="7" id="KW-0479">Metal-binding</keyword>
<dbReference type="PANTHER" id="PTHR21485">
    <property type="entry name" value="HAD SUPERFAMILY MEMBERS CMAS AND KDSC"/>
    <property type="match status" value="1"/>
</dbReference>
<dbReference type="PANTHER" id="PTHR21485:SF6">
    <property type="entry name" value="N-ACYLNEURAMINATE CYTIDYLYLTRANSFERASE-RELATED"/>
    <property type="match status" value="1"/>
</dbReference>
<evidence type="ECO:0000256" key="5">
    <source>
        <dbReference type="ARBA" id="ARBA00013066"/>
    </source>
</evidence>
<accession>A0A381XP08</accession>
<dbReference type="PIRSF" id="PIRSF006118">
    <property type="entry name" value="KDO8-P_Ptase"/>
    <property type="match status" value="1"/>
</dbReference>
<keyword evidence="10" id="KW-0448">Lipopolysaccharide biosynthesis</keyword>
<evidence type="ECO:0000256" key="4">
    <source>
        <dbReference type="ARBA" id="ARBA00011881"/>
    </source>
</evidence>
<dbReference type="NCBIfam" id="TIGR01670">
    <property type="entry name" value="KdsC-phosphatas"/>
    <property type="match status" value="1"/>
</dbReference>
<dbReference type="SFLD" id="SFLDG01138">
    <property type="entry name" value="C1.6.2:_Deoxy-d-mannose-octulo"/>
    <property type="match status" value="1"/>
</dbReference>
<dbReference type="GO" id="GO:0019143">
    <property type="term" value="F:3-deoxy-manno-octulosonate-8-phosphatase activity"/>
    <property type="evidence" value="ECO:0007669"/>
    <property type="project" value="UniProtKB-EC"/>
</dbReference>
<dbReference type="SFLD" id="SFLDS00003">
    <property type="entry name" value="Haloacid_Dehalogenase"/>
    <property type="match status" value="1"/>
</dbReference>
<name>A0A381XP08_9ZZZZ</name>
<dbReference type="NCBIfam" id="NF007019">
    <property type="entry name" value="PRK09484.1"/>
    <property type="match status" value="1"/>
</dbReference>
<dbReference type="AlphaFoldDB" id="A0A381XP08"/>
<protein>
    <recommendedName>
        <fullName evidence="6">3-deoxy-D-manno-octulosonate 8-phosphate phosphatase KdsC</fullName>
        <ecNumber evidence="5">3.1.3.45</ecNumber>
    </recommendedName>
    <alternativeName>
        <fullName evidence="11">KDO 8-P phosphatase</fullName>
    </alternativeName>
</protein>
<keyword evidence="9" id="KW-0460">Magnesium</keyword>
<comment type="subunit">
    <text evidence="4">Homotetramer.</text>
</comment>
<evidence type="ECO:0000256" key="8">
    <source>
        <dbReference type="ARBA" id="ARBA00022801"/>
    </source>
</evidence>
<evidence type="ECO:0000256" key="3">
    <source>
        <dbReference type="ARBA" id="ARBA00005893"/>
    </source>
</evidence>
<evidence type="ECO:0000256" key="10">
    <source>
        <dbReference type="ARBA" id="ARBA00022985"/>
    </source>
</evidence>
<dbReference type="InterPro" id="IPR023214">
    <property type="entry name" value="HAD_sf"/>
</dbReference>
<comment type="similarity">
    <text evidence="3">Belongs to the KdsC family.</text>
</comment>
<comment type="catalytic activity">
    <reaction evidence="1">
        <text>3-deoxy-alpha-D-manno-2-octulosonate-8-phosphate + H2O = 3-deoxy-alpha-D-manno-oct-2-ulosonate + phosphate</text>
        <dbReference type="Rhea" id="RHEA:11500"/>
        <dbReference type="ChEBI" id="CHEBI:15377"/>
        <dbReference type="ChEBI" id="CHEBI:43474"/>
        <dbReference type="ChEBI" id="CHEBI:85985"/>
        <dbReference type="ChEBI" id="CHEBI:85986"/>
        <dbReference type="EC" id="3.1.3.45"/>
    </reaction>
</comment>
<dbReference type="Gene3D" id="3.40.50.1000">
    <property type="entry name" value="HAD superfamily/HAD-like"/>
    <property type="match status" value="1"/>
</dbReference>
<dbReference type="SFLD" id="SFLDG01136">
    <property type="entry name" value="C1.6:_Phosphoserine_Phosphatas"/>
    <property type="match status" value="1"/>
</dbReference>
<sequence length="176" mass="19328">MKLDDDTIEIAKQVKLLVLDVDGVLTDGGIYFDDSGKELKKFNSLDGYGIKMLLSSGFEVAVISSRSTPSVAHRMEGLGVKHYYQGQSDKNIKMQQILGTLSLNVDQVAFVGDDVIDLPVMKKIALPIAVANAHPFVKEHALLITENRGGNGAVREVCDFLLKAHSKYDDLMKSYL</sequence>
<organism evidence="12">
    <name type="scientific">marine metagenome</name>
    <dbReference type="NCBI Taxonomy" id="408172"/>
    <lineage>
        <taxon>unclassified sequences</taxon>
        <taxon>metagenomes</taxon>
        <taxon>ecological metagenomes</taxon>
    </lineage>
</organism>
<dbReference type="GO" id="GO:0046872">
    <property type="term" value="F:metal ion binding"/>
    <property type="evidence" value="ECO:0007669"/>
    <property type="project" value="UniProtKB-KW"/>
</dbReference>
<proteinExistence type="inferred from homology"/>
<dbReference type="SUPFAM" id="SSF56784">
    <property type="entry name" value="HAD-like"/>
    <property type="match status" value="1"/>
</dbReference>
<reference evidence="12" key="1">
    <citation type="submission" date="2018-05" db="EMBL/GenBank/DDBJ databases">
        <authorList>
            <person name="Lanie J.A."/>
            <person name="Ng W.-L."/>
            <person name="Kazmierczak K.M."/>
            <person name="Andrzejewski T.M."/>
            <person name="Davidsen T.M."/>
            <person name="Wayne K.J."/>
            <person name="Tettelin H."/>
            <person name="Glass J.I."/>
            <person name="Rusch D."/>
            <person name="Podicherti R."/>
            <person name="Tsui H.-C.T."/>
            <person name="Winkler M.E."/>
        </authorList>
    </citation>
    <scope>NUCLEOTIDE SEQUENCE</scope>
</reference>
<evidence type="ECO:0000256" key="9">
    <source>
        <dbReference type="ARBA" id="ARBA00022842"/>
    </source>
</evidence>
<dbReference type="InterPro" id="IPR050793">
    <property type="entry name" value="CMP-NeuNAc_synthase"/>
</dbReference>
<evidence type="ECO:0000313" key="12">
    <source>
        <dbReference type="EMBL" id="SVA66212.1"/>
    </source>
</evidence>
<dbReference type="GO" id="GO:0008781">
    <property type="term" value="F:N-acylneuraminate cytidylyltransferase activity"/>
    <property type="evidence" value="ECO:0007669"/>
    <property type="project" value="TreeGrafter"/>
</dbReference>